<reference evidence="1" key="2">
    <citation type="journal article" date="2016" name="PLoS ONE">
        <title>Genetic Characterization and Classification of Human and Animal Sapoviruses.</title>
        <authorList>
            <person name="Oka T."/>
            <person name="Lu Z."/>
            <person name="Phan T."/>
            <person name="Delwart E.L."/>
            <person name="Saif L.J."/>
            <person name="Wang Q."/>
        </authorList>
    </citation>
    <scope>NUCLEOTIDE SEQUENCE</scope>
    <source>
        <strain evidence="1">WG214C/09/USA</strain>
    </source>
</reference>
<evidence type="ECO:0000313" key="1">
    <source>
        <dbReference type="EMBL" id="AGH15839.2"/>
    </source>
</evidence>
<accession>M4QBF0</accession>
<dbReference type="InterPro" id="IPR008437">
    <property type="entry name" value="Minor_structural_calicivir"/>
</dbReference>
<protein>
    <submittedName>
        <fullName evidence="1">Small basic protein VP2</fullName>
    </submittedName>
</protein>
<name>M4QBF0_9CALI</name>
<reference evidence="1" key="1">
    <citation type="journal article" date="2013" name="J. Clin. Microbiol.">
        <title>Prevalence of porcine noroviruses, molecular characterization of emerging porcine sapoviruses from finisher Swine in the United States, and unified classification scheme for sapoviruses.</title>
        <authorList>
            <person name="Scheuer K.A."/>
            <person name="Oka T."/>
            <person name="Hoet A.E."/>
            <person name="Gebreyes W.A."/>
            <person name="Molla B.Z."/>
            <person name="Saif L.J."/>
            <person name="Wang Q."/>
        </authorList>
    </citation>
    <scope>NUCLEOTIDE SEQUENCE</scope>
    <source>
        <strain evidence="1">WG214C/09/USA</strain>
    </source>
</reference>
<dbReference type="EMBL" id="KC309418">
    <property type="protein sequence ID" value="AGH15839.2"/>
    <property type="molecule type" value="Genomic_RNA"/>
</dbReference>
<organism evidence="1">
    <name type="scientific">Sapovirus swine/WG214C/2009/USA</name>
    <dbReference type="NCBI Taxonomy" id="1304601"/>
    <lineage>
        <taxon>Viruses</taxon>
        <taxon>Riboviria</taxon>
        <taxon>Orthornavirae</taxon>
        <taxon>Pisuviricota</taxon>
        <taxon>Pisoniviricetes</taxon>
        <taxon>Picornavirales</taxon>
        <taxon>Caliciviridae</taxon>
        <taxon>Sapovirus</taxon>
        <taxon>Sapovirus sapporoense</taxon>
        <taxon>Sapporo virus</taxon>
    </lineage>
</organism>
<proteinExistence type="predicted"/>
<sequence length="168" mass="18370">MSWFAGALGTAGLLGDIANTIGNIVAQQQVVANQRRQLELYQQAIDKNLKLQDKMLEMNYELATFGPSLQYSSARKLGFNHIEATQMLGSHRVTYGGVDVEPRALTSLPYYMQNPQLQGQAHSVVSQFVQGAPGFTKPAPAGFSNPNYGVKLTAYRQNIQHQPGDSNA</sequence>
<dbReference type="Pfam" id="PF05752">
    <property type="entry name" value="Calici_MSP"/>
    <property type="match status" value="1"/>
</dbReference>